<name>A0AAD7YY91_MYTSE</name>
<sequence length="202" mass="22803">MVGLHVFYLSVLLFCGGGVLSTPLCLTGDFDAQLQHILHTQVDYAQDPELIISRVLGDVRATLSQRWQGFKLIPFGSLTYGLVTKTSDLDVSIRLPNFNSTSSSYVLMETKQILQKHPELYTYLRIQNNLKCTDLCIQAVFALDANNGEVVVHEYAMKIKQFLKSVAEMFKELPRDSILRALVVKDEQKEIATKEQCNQSTE</sequence>
<gene>
    <name evidence="3" type="ORF">PYW07_004745</name>
</gene>
<dbReference type="GO" id="GO:0016779">
    <property type="term" value="F:nucleotidyltransferase activity"/>
    <property type="evidence" value="ECO:0007669"/>
    <property type="project" value="InterPro"/>
</dbReference>
<feature type="signal peptide" evidence="1">
    <location>
        <begin position="1"/>
        <end position="21"/>
    </location>
</feature>
<feature type="chain" id="PRO_5042243263" description="Polymerase nucleotidyl transferase domain-containing protein" evidence="1">
    <location>
        <begin position="22"/>
        <end position="202"/>
    </location>
</feature>
<dbReference type="InterPro" id="IPR002934">
    <property type="entry name" value="Polymerase_NTP_transf_dom"/>
</dbReference>
<evidence type="ECO:0000313" key="3">
    <source>
        <dbReference type="EMBL" id="KAJ8731581.1"/>
    </source>
</evidence>
<reference evidence="3" key="1">
    <citation type="submission" date="2023-03" db="EMBL/GenBank/DDBJ databases">
        <title>Chromosome-level genomes of two armyworms, Mythimna separata and Mythimna loreyi, provide insights into the biosynthesis and reception of sex pheromones.</title>
        <authorList>
            <person name="Zhao H."/>
        </authorList>
    </citation>
    <scope>NUCLEOTIDE SEQUENCE</scope>
    <source>
        <strain evidence="3">BeijingLab</strain>
        <tissue evidence="3">Pupa</tissue>
    </source>
</reference>
<comment type="caution">
    <text evidence="3">The sequence shown here is derived from an EMBL/GenBank/DDBJ whole genome shotgun (WGS) entry which is preliminary data.</text>
</comment>
<evidence type="ECO:0000313" key="4">
    <source>
        <dbReference type="Proteomes" id="UP001231518"/>
    </source>
</evidence>
<keyword evidence="1" id="KW-0732">Signal</keyword>
<keyword evidence="4" id="KW-1185">Reference proteome</keyword>
<feature type="domain" description="Polymerase nucleotidyl transferase" evidence="2">
    <location>
        <begin position="59"/>
        <end position="140"/>
    </location>
</feature>
<dbReference type="SUPFAM" id="SSF81301">
    <property type="entry name" value="Nucleotidyltransferase"/>
    <property type="match status" value="1"/>
</dbReference>
<dbReference type="InterPro" id="IPR043519">
    <property type="entry name" value="NT_sf"/>
</dbReference>
<evidence type="ECO:0000259" key="2">
    <source>
        <dbReference type="Pfam" id="PF01909"/>
    </source>
</evidence>
<accession>A0AAD7YY91</accession>
<organism evidence="3 4">
    <name type="scientific">Mythimna separata</name>
    <name type="common">Oriental armyworm</name>
    <name type="synonym">Pseudaletia separata</name>
    <dbReference type="NCBI Taxonomy" id="271217"/>
    <lineage>
        <taxon>Eukaryota</taxon>
        <taxon>Metazoa</taxon>
        <taxon>Ecdysozoa</taxon>
        <taxon>Arthropoda</taxon>
        <taxon>Hexapoda</taxon>
        <taxon>Insecta</taxon>
        <taxon>Pterygota</taxon>
        <taxon>Neoptera</taxon>
        <taxon>Endopterygota</taxon>
        <taxon>Lepidoptera</taxon>
        <taxon>Glossata</taxon>
        <taxon>Ditrysia</taxon>
        <taxon>Noctuoidea</taxon>
        <taxon>Noctuidae</taxon>
        <taxon>Noctuinae</taxon>
        <taxon>Hadenini</taxon>
        <taxon>Mythimna</taxon>
    </lineage>
</organism>
<protein>
    <recommendedName>
        <fullName evidence="2">Polymerase nucleotidyl transferase domain-containing protein</fullName>
    </recommendedName>
</protein>
<dbReference type="AlphaFoldDB" id="A0AAD7YY91"/>
<evidence type="ECO:0000256" key="1">
    <source>
        <dbReference type="SAM" id="SignalP"/>
    </source>
</evidence>
<proteinExistence type="predicted"/>
<dbReference type="Gene3D" id="3.30.460.10">
    <property type="entry name" value="Beta Polymerase, domain 2"/>
    <property type="match status" value="1"/>
</dbReference>
<dbReference type="Proteomes" id="UP001231518">
    <property type="component" value="Chromosome 16"/>
</dbReference>
<dbReference type="Pfam" id="PF01909">
    <property type="entry name" value="NTP_transf_2"/>
    <property type="match status" value="1"/>
</dbReference>
<dbReference type="EMBL" id="JARGEI010000005">
    <property type="protein sequence ID" value="KAJ8731581.1"/>
    <property type="molecule type" value="Genomic_DNA"/>
</dbReference>